<proteinExistence type="predicted"/>
<gene>
    <name evidence="2" type="ORF">L3X38_042431</name>
</gene>
<protein>
    <submittedName>
        <fullName evidence="2">Uncharacterized protein</fullName>
    </submittedName>
</protein>
<sequence length="82" mass="8604">MGPAGCCCDAVAGAMRVYEPLRLSSLLAVAATIPAHFFSTVLVVSLAVRLRLLLRFGNWAGLQALPRVVVVMPDGGCCRGDC</sequence>
<accession>A0AAD4UWL3</accession>
<name>A0AAD4UWL3_PRUDU</name>
<feature type="transmembrane region" description="Helical" evidence="1">
    <location>
        <begin position="25"/>
        <end position="48"/>
    </location>
</feature>
<organism evidence="2 3">
    <name type="scientific">Prunus dulcis</name>
    <name type="common">Almond</name>
    <name type="synonym">Amygdalus dulcis</name>
    <dbReference type="NCBI Taxonomy" id="3755"/>
    <lineage>
        <taxon>Eukaryota</taxon>
        <taxon>Viridiplantae</taxon>
        <taxon>Streptophyta</taxon>
        <taxon>Embryophyta</taxon>
        <taxon>Tracheophyta</taxon>
        <taxon>Spermatophyta</taxon>
        <taxon>Magnoliopsida</taxon>
        <taxon>eudicotyledons</taxon>
        <taxon>Gunneridae</taxon>
        <taxon>Pentapetalae</taxon>
        <taxon>rosids</taxon>
        <taxon>fabids</taxon>
        <taxon>Rosales</taxon>
        <taxon>Rosaceae</taxon>
        <taxon>Amygdaloideae</taxon>
        <taxon>Amygdaleae</taxon>
        <taxon>Prunus</taxon>
    </lineage>
</organism>
<keyword evidence="3" id="KW-1185">Reference proteome</keyword>
<keyword evidence="1" id="KW-1133">Transmembrane helix</keyword>
<dbReference type="Proteomes" id="UP001054821">
    <property type="component" value="Chromosome 8"/>
</dbReference>
<keyword evidence="1" id="KW-0812">Transmembrane</keyword>
<dbReference type="EMBL" id="JAJFAZ020000008">
    <property type="protein sequence ID" value="KAI5313257.1"/>
    <property type="molecule type" value="Genomic_DNA"/>
</dbReference>
<reference evidence="2 3" key="1">
    <citation type="journal article" date="2022" name="G3 (Bethesda)">
        <title>Whole-genome sequence and methylome profiling of the almond [Prunus dulcis (Mill.) D.A. Webb] cultivar 'Nonpareil'.</title>
        <authorList>
            <person name="D'Amico-Willman K.M."/>
            <person name="Ouma W.Z."/>
            <person name="Meulia T."/>
            <person name="Sideli G.M."/>
            <person name="Gradziel T.M."/>
            <person name="Fresnedo-Ramirez J."/>
        </authorList>
    </citation>
    <scope>NUCLEOTIDE SEQUENCE [LARGE SCALE GENOMIC DNA]</scope>
    <source>
        <strain evidence="2">Clone GOH B32 T37-40</strain>
    </source>
</reference>
<keyword evidence="1" id="KW-0472">Membrane</keyword>
<dbReference type="AlphaFoldDB" id="A0AAD4UWL3"/>
<comment type="caution">
    <text evidence="2">The sequence shown here is derived from an EMBL/GenBank/DDBJ whole genome shotgun (WGS) entry which is preliminary data.</text>
</comment>
<evidence type="ECO:0000313" key="2">
    <source>
        <dbReference type="EMBL" id="KAI5313257.1"/>
    </source>
</evidence>
<evidence type="ECO:0000256" key="1">
    <source>
        <dbReference type="SAM" id="Phobius"/>
    </source>
</evidence>
<evidence type="ECO:0000313" key="3">
    <source>
        <dbReference type="Proteomes" id="UP001054821"/>
    </source>
</evidence>